<name>A0A923SDP6_9BURK</name>
<accession>A0A923SDP6</accession>
<dbReference type="Proteomes" id="UP000608513">
    <property type="component" value="Unassembled WGS sequence"/>
</dbReference>
<organism evidence="1 2">
    <name type="scientific">Ramlibacter cellulosilyticus</name>
    <dbReference type="NCBI Taxonomy" id="2764187"/>
    <lineage>
        <taxon>Bacteria</taxon>
        <taxon>Pseudomonadati</taxon>
        <taxon>Pseudomonadota</taxon>
        <taxon>Betaproteobacteria</taxon>
        <taxon>Burkholderiales</taxon>
        <taxon>Comamonadaceae</taxon>
        <taxon>Ramlibacter</taxon>
    </lineage>
</organism>
<proteinExistence type="predicted"/>
<keyword evidence="2" id="KW-1185">Reference proteome</keyword>
<comment type="caution">
    <text evidence="1">The sequence shown here is derived from an EMBL/GenBank/DDBJ whole genome shotgun (WGS) entry which is preliminary data.</text>
</comment>
<evidence type="ECO:0000313" key="1">
    <source>
        <dbReference type="EMBL" id="MBC5786144.1"/>
    </source>
</evidence>
<evidence type="ECO:0000313" key="2">
    <source>
        <dbReference type="Proteomes" id="UP000608513"/>
    </source>
</evidence>
<gene>
    <name evidence="1" type="ORF">H8N03_24610</name>
</gene>
<dbReference type="AlphaFoldDB" id="A0A923SDP6"/>
<protein>
    <submittedName>
        <fullName evidence="1">Uncharacterized protein</fullName>
    </submittedName>
</protein>
<dbReference type="RefSeq" id="WP_187078890.1">
    <property type="nucleotide sequence ID" value="NZ_JACORT010000015.1"/>
</dbReference>
<reference evidence="1" key="1">
    <citation type="submission" date="2020-08" db="EMBL/GenBank/DDBJ databases">
        <title>Ramlibacter sp. USB13 16S ribosomal RNA gene genome sequencing and assembly.</title>
        <authorList>
            <person name="Kang M."/>
        </authorList>
    </citation>
    <scope>NUCLEOTIDE SEQUENCE</scope>
    <source>
        <strain evidence="1">USB13</strain>
    </source>
</reference>
<dbReference type="EMBL" id="JACORT010000015">
    <property type="protein sequence ID" value="MBC5786144.1"/>
    <property type="molecule type" value="Genomic_DNA"/>
</dbReference>
<sequence>MKKLPATSAELKDALAAVFPGLPRDFGAWGESVLEDAGPTYASLLREFALYFERNADTFPDRQLRRFAELVVRCEQAGGPIAEALQACVVGPLAQAPDSRFGAFLEAARAR</sequence>